<feature type="compositionally biased region" description="Low complexity" evidence="1">
    <location>
        <begin position="346"/>
        <end position="361"/>
    </location>
</feature>
<keyword evidence="2" id="KW-0472">Membrane</keyword>
<feature type="compositionally biased region" description="Polar residues" evidence="1">
    <location>
        <begin position="369"/>
        <end position="385"/>
    </location>
</feature>
<feature type="region of interest" description="Disordered" evidence="1">
    <location>
        <begin position="130"/>
        <end position="193"/>
    </location>
</feature>
<keyword evidence="2" id="KW-0812">Transmembrane</keyword>
<feature type="transmembrane region" description="Helical" evidence="2">
    <location>
        <begin position="249"/>
        <end position="272"/>
    </location>
</feature>
<keyword evidence="4" id="KW-1185">Reference proteome</keyword>
<evidence type="ECO:0000256" key="2">
    <source>
        <dbReference type="SAM" id="Phobius"/>
    </source>
</evidence>
<dbReference type="AlphaFoldDB" id="A0A409VTC2"/>
<sequence>MAYSHSVDDNDPRITYSTAWDFITDDIYTMPQWSGTAHSTSTIGTTARLRFTGSAIAVICIIPTSGGGNGVSRASFSIDNGPAKEVHIPTTLPVQFEVEFWNSGPLPFGPHSLVITNIGNDAYFRLDRIDYDPTDSHAPRVNPPPQQTQTVTTQTQSAISLRPSNTPSSVTSVPPASSSESTSRSVGGSSRSISSVSATNSVSNLTSASLVPSSASSTVSIQQHSDAPIILGGGSNGSGASSAESQAPIAAIVGGTLGGLLILLFVVFVIVVRRRRTGTELQRLSDVPDTATTPFDAEPSHRMIEGSSMASIALNSTPASKTAMLAMQRGITPNDAPHQPLINSPQSGQSSDIYASSSDYSTGEPSIVGNLTNKESPASVSTNRDSAGLFEAPPPAYRNRQSGI</sequence>
<dbReference type="Gene3D" id="2.60.120.260">
    <property type="entry name" value="Galactose-binding domain-like"/>
    <property type="match status" value="1"/>
</dbReference>
<comment type="caution">
    <text evidence="3">The sequence shown here is derived from an EMBL/GenBank/DDBJ whole genome shotgun (WGS) entry which is preliminary data.</text>
</comment>
<keyword evidence="2" id="KW-1133">Transmembrane helix</keyword>
<reference evidence="3 4" key="1">
    <citation type="journal article" date="2018" name="Evol. Lett.">
        <title>Horizontal gene cluster transfer increased hallucinogenic mushroom diversity.</title>
        <authorList>
            <person name="Reynolds H.T."/>
            <person name="Vijayakumar V."/>
            <person name="Gluck-Thaler E."/>
            <person name="Korotkin H.B."/>
            <person name="Matheny P.B."/>
            <person name="Slot J.C."/>
        </authorList>
    </citation>
    <scope>NUCLEOTIDE SEQUENCE [LARGE SCALE GENOMIC DNA]</scope>
    <source>
        <strain evidence="3 4">2629</strain>
    </source>
</reference>
<gene>
    <name evidence="3" type="ORF">CVT24_001466</name>
</gene>
<feature type="compositionally biased region" description="Low complexity" evidence="1">
    <location>
        <begin position="147"/>
        <end position="193"/>
    </location>
</feature>
<name>A0A409VTC2_9AGAR</name>
<dbReference type="InParanoid" id="A0A409VTC2"/>
<organism evidence="3 4">
    <name type="scientific">Panaeolus cyanescens</name>
    <dbReference type="NCBI Taxonomy" id="181874"/>
    <lineage>
        <taxon>Eukaryota</taxon>
        <taxon>Fungi</taxon>
        <taxon>Dikarya</taxon>
        <taxon>Basidiomycota</taxon>
        <taxon>Agaricomycotina</taxon>
        <taxon>Agaricomycetes</taxon>
        <taxon>Agaricomycetidae</taxon>
        <taxon>Agaricales</taxon>
        <taxon>Agaricineae</taxon>
        <taxon>Galeropsidaceae</taxon>
        <taxon>Panaeolus</taxon>
    </lineage>
</organism>
<dbReference type="Proteomes" id="UP000284842">
    <property type="component" value="Unassembled WGS sequence"/>
</dbReference>
<dbReference type="STRING" id="181874.A0A409VTC2"/>
<evidence type="ECO:0000313" key="3">
    <source>
        <dbReference type="EMBL" id="PPQ69512.1"/>
    </source>
</evidence>
<dbReference type="OrthoDB" id="3004867at2759"/>
<accession>A0A409VTC2</accession>
<dbReference type="EMBL" id="NHTK01005983">
    <property type="protein sequence ID" value="PPQ69512.1"/>
    <property type="molecule type" value="Genomic_DNA"/>
</dbReference>
<proteinExistence type="predicted"/>
<evidence type="ECO:0000256" key="1">
    <source>
        <dbReference type="SAM" id="MobiDB-lite"/>
    </source>
</evidence>
<evidence type="ECO:0000313" key="4">
    <source>
        <dbReference type="Proteomes" id="UP000284842"/>
    </source>
</evidence>
<protein>
    <submittedName>
        <fullName evidence="3">Uncharacterized protein</fullName>
    </submittedName>
</protein>
<feature type="region of interest" description="Disordered" evidence="1">
    <location>
        <begin position="331"/>
        <end position="404"/>
    </location>
</feature>